<sequence>MKLSQRKRLDILNAAETLFFQQGVEHTSMDQVASLAGASKRTVYNHFENKDVLFQAILVFMFEKVRQEQAVVFDAAVPIAQQLTRIAEQEVALLTSEEFLKVAKVAFMQMLQQPDLAKSLASNNMGCMQDLVAFLEAGVKAQVLTIDDVEFAAKQFVYQLKSLIFYPLLYGFERQEGDSDNKVISETVKIFLARYGR</sequence>
<evidence type="ECO:0000313" key="6">
    <source>
        <dbReference type="EMBL" id="KPM84918.1"/>
    </source>
</evidence>
<dbReference type="PANTHER" id="PTHR30055">
    <property type="entry name" value="HTH-TYPE TRANSCRIPTIONAL REGULATOR RUTR"/>
    <property type="match status" value="1"/>
</dbReference>
<evidence type="ECO:0000313" key="7">
    <source>
        <dbReference type="Proteomes" id="UP000050378"/>
    </source>
</evidence>
<dbReference type="Pfam" id="PF00440">
    <property type="entry name" value="TetR_N"/>
    <property type="match status" value="1"/>
</dbReference>
<dbReference type="RefSeq" id="WP_054551676.1">
    <property type="nucleotide sequence ID" value="NZ_LJTC01000002.1"/>
</dbReference>
<dbReference type="InterPro" id="IPR039536">
    <property type="entry name" value="TetR_C_Proteobacteria"/>
</dbReference>
<dbReference type="PATRIC" id="fig|570156.3.peg.756"/>
<feature type="domain" description="HTH tetR-type" evidence="5">
    <location>
        <begin position="5"/>
        <end position="65"/>
    </location>
</feature>
<dbReference type="PROSITE" id="PS50977">
    <property type="entry name" value="HTH_TETR_2"/>
    <property type="match status" value="1"/>
</dbReference>
<reference evidence="6 7" key="1">
    <citation type="submission" date="2015-09" db="EMBL/GenBank/DDBJ databases">
        <title>Draft Genome Sequence of Pseudoalteromonas lipolytica UCD-48B.</title>
        <authorList>
            <person name="Krusor M."/>
            <person name="Coil D.A."/>
            <person name="Lang J.M."/>
            <person name="Eisen J.A."/>
            <person name="Alexiev A."/>
        </authorList>
    </citation>
    <scope>NUCLEOTIDE SEQUENCE [LARGE SCALE GENOMIC DNA]</scope>
    <source>
        <strain evidence="6 7">UCD-48B</strain>
    </source>
</reference>
<dbReference type="SUPFAM" id="SSF46689">
    <property type="entry name" value="Homeodomain-like"/>
    <property type="match status" value="1"/>
</dbReference>
<evidence type="ECO:0000256" key="3">
    <source>
        <dbReference type="ARBA" id="ARBA00023163"/>
    </source>
</evidence>
<keyword evidence="2 4" id="KW-0238">DNA-binding</keyword>
<dbReference type="PRINTS" id="PR00455">
    <property type="entry name" value="HTHTETR"/>
</dbReference>
<dbReference type="FunFam" id="1.10.10.60:FF:000141">
    <property type="entry name" value="TetR family transcriptional regulator"/>
    <property type="match status" value="1"/>
</dbReference>
<dbReference type="Pfam" id="PF14246">
    <property type="entry name" value="TetR_C_7"/>
    <property type="match status" value="1"/>
</dbReference>
<evidence type="ECO:0000256" key="4">
    <source>
        <dbReference type="PROSITE-ProRule" id="PRU00335"/>
    </source>
</evidence>
<dbReference type="InterPro" id="IPR001647">
    <property type="entry name" value="HTH_TetR"/>
</dbReference>
<evidence type="ECO:0000256" key="2">
    <source>
        <dbReference type="ARBA" id="ARBA00023125"/>
    </source>
</evidence>
<dbReference type="GO" id="GO:0000976">
    <property type="term" value="F:transcription cis-regulatory region binding"/>
    <property type="evidence" value="ECO:0007669"/>
    <property type="project" value="TreeGrafter"/>
</dbReference>
<name>A0A0P7EII7_9GAMM</name>
<evidence type="ECO:0000259" key="5">
    <source>
        <dbReference type="PROSITE" id="PS50977"/>
    </source>
</evidence>
<proteinExistence type="predicted"/>
<comment type="caution">
    <text evidence="6">The sequence shown here is derived from an EMBL/GenBank/DDBJ whole genome shotgun (WGS) entry which is preliminary data.</text>
</comment>
<dbReference type="InterPro" id="IPR009057">
    <property type="entry name" value="Homeodomain-like_sf"/>
</dbReference>
<dbReference type="InterPro" id="IPR050109">
    <property type="entry name" value="HTH-type_TetR-like_transc_reg"/>
</dbReference>
<dbReference type="Gene3D" id="1.10.10.60">
    <property type="entry name" value="Homeodomain-like"/>
    <property type="match status" value="1"/>
</dbReference>
<protein>
    <submittedName>
        <fullName evidence="6">TetR family transcriptional regulator</fullName>
    </submittedName>
</protein>
<organism evidence="6 7">
    <name type="scientific">Pseudoalteromonas lipolytica</name>
    <dbReference type="NCBI Taxonomy" id="570156"/>
    <lineage>
        <taxon>Bacteria</taxon>
        <taxon>Pseudomonadati</taxon>
        <taxon>Pseudomonadota</taxon>
        <taxon>Gammaproteobacteria</taxon>
        <taxon>Alteromonadales</taxon>
        <taxon>Pseudoalteromonadaceae</taxon>
        <taxon>Pseudoalteromonas</taxon>
    </lineage>
</organism>
<dbReference type="GO" id="GO:0003700">
    <property type="term" value="F:DNA-binding transcription factor activity"/>
    <property type="evidence" value="ECO:0007669"/>
    <property type="project" value="TreeGrafter"/>
</dbReference>
<dbReference type="OrthoDB" id="116240at2"/>
<keyword evidence="1" id="KW-0805">Transcription regulation</keyword>
<feature type="DNA-binding region" description="H-T-H motif" evidence="4">
    <location>
        <begin position="28"/>
        <end position="47"/>
    </location>
</feature>
<evidence type="ECO:0000256" key="1">
    <source>
        <dbReference type="ARBA" id="ARBA00023015"/>
    </source>
</evidence>
<accession>A0A0P7EII7</accession>
<dbReference type="PANTHER" id="PTHR30055:SF224">
    <property type="entry name" value="TRANSCRIPTIONAL REGULATOR TETR FAMILY"/>
    <property type="match status" value="1"/>
</dbReference>
<dbReference type="Proteomes" id="UP000050378">
    <property type="component" value="Unassembled WGS sequence"/>
</dbReference>
<keyword evidence="3" id="KW-0804">Transcription</keyword>
<dbReference type="AlphaFoldDB" id="A0A0P7EII7"/>
<dbReference type="EMBL" id="LJTC01000002">
    <property type="protein sequence ID" value="KPM84918.1"/>
    <property type="molecule type" value="Genomic_DNA"/>
</dbReference>
<dbReference type="Gene3D" id="1.10.357.10">
    <property type="entry name" value="Tetracycline Repressor, domain 2"/>
    <property type="match status" value="1"/>
</dbReference>
<dbReference type="STRING" id="570156.AOG27_03870"/>
<dbReference type="PROSITE" id="PS01081">
    <property type="entry name" value="HTH_TETR_1"/>
    <property type="match status" value="1"/>
</dbReference>
<gene>
    <name evidence="6" type="ORF">AOG27_03870</name>
</gene>
<dbReference type="InterPro" id="IPR023772">
    <property type="entry name" value="DNA-bd_HTH_TetR-type_CS"/>
</dbReference>